<dbReference type="AlphaFoldDB" id="A0A9P6NAR3"/>
<dbReference type="InterPro" id="IPR001722">
    <property type="entry name" value="Glyco_hydro_7"/>
</dbReference>
<keyword evidence="6" id="KW-0119">Carbohydrate metabolism</keyword>
<keyword evidence="3 11" id="KW-0732">Signal</keyword>
<dbReference type="Gene3D" id="2.70.100.10">
    <property type="entry name" value="Glycoside hydrolase, family 7, domain"/>
    <property type="match status" value="1"/>
</dbReference>
<feature type="chain" id="PRO_5040448611" description="Glucanase" evidence="11">
    <location>
        <begin position="19"/>
        <end position="487"/>
    </location>
</feature>
<evidence type="ECO:0000256" key="9">
    <source>
        <dbReference type="RuleBase" id="RU361164"/>
    </source>
</evidence>
<evidence type="ECO:0000256" key="4">
    <source>
        <dbReference type="ARBA" id="ARBA00022801"/>
    </source>
</evidence>
<keyword evidence="13" id="KW-1185">Reference proteome</keyword>
<comment type="catalytic activity">
    <reaction evidence="1">
        <text>Hydrolysis of (1-&gt;4)-beta-D-glucosidic linkages in cellulose and cellotetraose, releasing cellobiose from the non-reducing ends of the chains.</text>
        <dbReference type="EC" id="3.2.1.91"/>
    </reaction>
</comment>
<evidence type="ECO:0000256" key="6">
    <source>
        <dbReference type="ARBA" id="ARBA00023277"/>
    </source>
</evidence>
<proteinExistence type="inferred from homology"/>
<comment type="similarity">
    <text evidence="2 9">Belongs to the glycosyl hydrolase 7 (cellulase C) family.</text>
</comment>
<evidence type="ECO:0000313" key="12">
    <source>
        <dbReference type="EMBL" id="KAG0143115.1"/>
    </source>
</evidence>
<evidence type="ECO:0000256" key="10">
    <source>
        <dbReference type="SAM" id="MobiDB-lite"/>
    </source>
</evidence>
<dbReference type="FunFam" id="2.70.100.10:FF:000001">
    <property type="entry name" value="Glucanase"/>
    <property type="match status" value="1"/>
</dbReference>
<name>A0A9P6NAR3_9BASI</name>
<dbReference type="GO" id="GO:0030245">
    <property type="term" value="P:cellulose catabolic process"/>
    <property type="evidence" value="ECO:0007669"/>
    <property type="project" value="UniProtKB-KW"/>
</dbReference>
<evidence type="ECO:0000256" key="7">
    <source>
        <dbReference type="ARBA" id="ARBA00023295"/>
    </source>
</evidence>
<accession>A0A9P6NAR3</accession>
<keyword evidence="8 9" id="KW-0624">Polysaccharide degradation</keyword>
<keyword evidence="5 9" id="KW-0136">Cellulose degradation</keyword>
<evidence type="ECO:0000256" key="8">
    <source>
        <dbReference type="ARBA" id="ARBA00023326"/>
    </source>
</evidence>
<feature type="compositionally biased region" description="Low complexity" evidence="10">
    <location>
        <begin position="467"/>
        <end position="487"/>
    </location>
</feature>
<evidence type="ECO:0000313" key="13">
    <source>
        <dbReference type="Proteomes" id="UP000886653"/>
    </source>
</evidence>
<feature type="signal peptide" evidence="11">
    <location>
        <begin position="1"/>
        <end position="18"/>
    </location>
</feature>
<evidence type="ECO:0000256" key="3">
    <source>
        <dbReference type="ARBA" id="ARBA00022729"/>
    </source>
</evidence>
<dbReference type="CDD" id="cd07999">
    <property type="entry name" value="GH7_CBH_EG"/>
    <property type="match status" value="1"/>
</dbReference>
<keyword evidence="4 9" id="KW-0378">Hydrolase</keyword>
<dbReference type="InterPro" id="IPR037019">
    <property type="entry name" value="Glyco_hydro_7_sf"/>
</dbReference>
<dbReference type="Pfam" id="PF00840">
    <property type="entry name" value="Glyco_hydro_7"/>
    <property type="match status" value="1"/>
</dbReference>
<dbReference type="GO" id="GO:0016162">
    <property type="term" value="F:cellulose 1,4-beta-cellobiosidase activity"/>
    <property type="evidence" value="ECO:0007669"/>
    <property type="project" value="UniProtKB-EC"/>
</dbReference>
<dbReference type="SUPFAM" id="SSF49899">
    <property type="entry name" value="Concanavalin A-like lectins/glucanases"/>
    <property type="match status" value="1"/>
</dbReference>
<dbReference type="OrthoDB" id="412382at2759"/>
<evidence type="ECO:0000256" key="5">
    <source>
        <dbReference type="ARBA" id="ARBA00023001"/>
    </source>
</evidence>
<protein>
    <recommendedName>
        <fullName evidence="9">Glucanase</fullName>
        <ecNumber evidence="9">3.2.1.-</ecNumber>
    </recommendedName>
</protein>
<evidence type="ECO:0000256" key="2">
    <source>
        <dbReference type="ARBA" id="ARBA00006044"/>
    </source>
</evidence>
<feature type="region of interest" description="Disordered" evidence="10">
    <location>
        <begin position="466"/>
        <end position="487"/>
    </location>
</feature>
<keyword evidence="7 9" id="KW-0326">Glycosidase</keyword>
<dbReference type="PANTHER" id="PTHR33753">
    <property type="entry name" value="1,4-BETA-D-GLUCAN CELLOBIOHYDROLASE B"/>
    <property type="match status" value="1"/>
</dbReference>
<comment type="caution">
    <text evidence="12">The sequence shown here is derived from an EMBL/GenBank/DDBJ whole genome shotgun (WGS) entry which is preliminary data.</text>
</comment>
<organism evidence="12 13">
    <name type="scientific">Cronartium quercuum f. sp. fusiforme G11</name>
    <dbReference type="NCBI Taxonomy" id="708437"/>
    <lineage>
        <taxon>Eukaryota</taxon>
        <taxon>Fungi</taxon>
        <taxon>Dikarya</taxon>
        <taxon>Basidiomycota</taxon>
        <taxon>Pucciniomycotina</taxon>
        <taxon>Pucciniomycetes</taxon>
        <taxon>Pucciniales</taxon>
        <taxon>Coleosporiaceae</taxon>
        <taxon>Cronartium</taxon>
    </lineage>
</organism>
<dbReference type="InterPro" id="IPR013320">
    <property type="entry name" value="ConA-like_dom_sf"/>
</dbReference>
<evidence type="ECO:0000256" key="1">
    <source>
        <dbReference type="ARBA" id="ARBA00001641"/>
    </source>
</evidence>
<gene>
    <name evidence="12" type="ORF">CROQUDRAFT_201469</name>
</gene>
<evidence type="ECO:0000256" key="11">
    <source>
        <dbReference type="SAM" id="SignalP"/>
    </source>
</evidence>
<dbReference type="Proteomes" id="UP000886653">
    <property type="component" value="Unassembled WGS sequence"/>
</dbReference>
<dbReference type="EMBL" id="MU167328">
    <property type="protein sequence ID" value="KAG0143115.1"/>
    <property type="molecule type" value="Genomic_DNA"/>
</dbReference>
<dbReference type="EC" id="3.2.1.-" evidence="9"/>
<sequence length="487" mass="52837">MNLLFAAVTVYLFTLSRGQLAGTQKAEVQPAMNLATCTKGGKCTTTKHTLTLDANWRWLRNVDTNKNCYTGNTWDQTVCKTGDGKKCASKCALEGADYTGTYGITSTGDELTLKFVTGSNVGSRLYLMDGEDKYAMFKLKNQEFSFEVNVANLPCGLNGALYFTQMDADGGKSKFPGNEAGAKFGTGYCDGQCPRDIKFIGGEANVNDWQPSPNNNNTGTGSKGACCPEMDVWEANSMSQAFTAHNCKNDTYTVCTGTHCGDNGANRYHGFCDMDGCDFASYRLGDHDYYGTHKTVDTSQPFTVVTQFLTSDNTASGQLTEIRRLYVQGNKVIPNSVTKFPKLKKQYDSITDDFCADVKKLFGDKNDFKRKGGMKHIGEAMDQGMVLSLSLWDDYTAGMLWLDSDYPLNKSTTTPGVARGTCDRGSGDPKLVESKYPGASVVFSKLRFGDIGSTYSGNSSAGVIDVSSTGSTNANDNDNGNGAMRRF</sequence>
<dbReference type="PANTHER" id="PTHR33753:SF2">
    <property type="entry name" value="GLYCOSIDE HYDROLASE FAMILY 7 PROTEIN"/>
    <property type="match status" value="1"/>
</dbReference>
<reference evidence="12" key="1">
    <citation type="submission" date="2013-11" db="EMBL/GenBank/DDBJ databases">
        <title>Genome sequence of the fusiform rust pathogen reveals effectors for host alternation and coevolution with pine.</title>
        <authorList>
            <consortium name="DOE Joint Genome Institute"/>
            <person name="Smith K."/>
            <person name="Pendleton A."/>
            <person name="Kubisiak T."/>
            <person name="Anderson C."/>
            <person name="Salamov A."/>
            <person name="Aerts A."/>
            <person name="Riley R."/>
            <person name="Clum A."/>
            <person name="Lindquist E."/>
            <person name="Ence D."/>
            <person name="Campbell M."/>
            <person name="Kronenberg Z."/>
            <person name="Feau N."/>
            <person name="Dhillon B."/>
            <person name="Hamelin R."/>
            <person name="Burleigh J."/>
            <person name="Smith J."/>
            <person name="Yandell M."/>
            <person name="Nelson C."/>
            <person name="Grigoriev I."/>
            <person name="Davis J."/>
        </authorList>
    </citation>
    <scope>NUCLEOTIDE SEQUENCE</scope>
    <source>
        <strain evidence="12">G11</strain>
    </source>
</reference>
<dbReference type="PRINTS" id="PR00734">
    <property type="entry name" value="GLHYDRLASE7"/>
</dbReference>